<dbReference type="SUPFAM" id="SSF56601">
    <property type="entry name" value="beta-lactamase/transpeptidase-like"/>
    <property type="match status" value="1"/>
</dbReference>
<evidence type="ECO:0000313" key="2">
    <source>
        <dbReference type="EMBL" id="SFS73023.1"/>
    </source>
</evidence>
<dbReference type="InterPro" id="IPR001466">
    <property type="entry name" value="Beta-lactam-related"/>
</dbReference>
<reference evidence="2 3" key="1">
    <citation type="submission" date="2016-10" db="EMBL/GenBank/DDBJ databases">
        <authorList>
            <person name="de Groot N.N."/>
        </authorList>
    </citation>
    <scope>NUCLEOTIDE SEQUENCE [LARGE SCALE GENOMIC DNA]</scope>
    <source>
        <strain evidence="2 3">CGMCC 1.6114</strain>
    </source>
</reference>
<dbReference type="EMBL" id="FPAG01000004">
    <property type="protein sequence ID" value="SFS73023.1"/>
    <property type="molecule type" value="Genomic_DNA"/>
</dbReference>
<dbReference type="InterPro" id="IPR050491">
    <property type="entry name" value="AmpC-like"/>
</dbReference>
<sequence>MSTFLILLFTIPNTYSQSLEKQFDKLFHQEYPDTGTAASALVAIDGKIIYQKSFGKVSLELNADATINSVFEKGKLELDDDITTYFKDYPTHGHPITIDQILSHTSGLASFTASDEWYNNRYNEMTQEEFMNLFKKMPMLFAPGEKYHYSNTGYYLLGILIEKLSNKSYSEFIEDKIFKKVDMKNSSFMSRHKIIPNRATGHDKIKGKFVKADEMLYTHAYSAGAILSTTYDLFLWNRAIRNNTLISEGSKKRAFTNYKLSNGKHANYGFGWAIDEVNGIPSIEHNCGSFSFLSNTIYLPEEDVFVVVLSNCVCSATDFVSTKMAVIALNKPYPDTASKAAKISPDFAEKYTGTYRFDDGSTRTISFESEALYSQLGNRGKLKLL</sequence>
<dbReference type="Pfam" id="PF00144">
    <property type="entry name" value="Beta-lactamase"/>
    <property type="match status" value="1"/>
</dbReference>
<evidence type="ECO:0000313" key="3">
    <source>
        <dbReference type="Proteomes" id="UP000183209"/>
    </source>
</evidence>
<dbReference type="Proteomes" id="UP000183209">
    <property type="component" value="Unassembled WGS sequence"/>
</dbReference>
<dbReference type="PANTHER" id="PTHR46825">
    <property type="entry name" value="D-ALANYL-D-ALANINE-CARBOXYPEPTIDASE/ENDOPEPTIDASE AMPH"/>
    <property type="match status" value="1"/>
</dbReference>
<dbReference type="RefSeq" id="WP_083425884.1">
    <property type="nucleotide sequence ID" value="NZ_FPAG01000004.1"/>
</dbReference>
<evidence type="ECO:0000259" key="1">
    <source>
        <dbReference type="Pfam" id="PF00144"/>
    </source>
</evidence>
<dbReference type="InterPro" id="IPR012338">
    <property type="entry name" value="Beta-lactam/transpept-like"/>
</dbReference>
<proteinExistence type="predicted"/>
<feature type="domain" description="Beta-lactamase-related" evidence="1">
    <location>
        <begin position="68"/>
        <end position="325"/>
    </location>
</feature>
<accession>A0A1I6S7Y5</accession>
<dbReference type="Gene3D" id="3.40.710.10">
    <property type="entry name" value="DD-peptidase/beta-lactamase superfamily"/>
    <property type="match status" value="1"/>
</dbReference>
<name>A0A1I6S7Y5_9FLAO</name>
<dbReference type="PANTHER" id="PTHR46825:SF9">
    <property type="entry name" value="BETA-LACTAMASE-RELATED DOMAIN-CONTAINING PROTEIN"/>
    <property type="match status" value="1"/>
</dbReference>
<protein>
    <submittedName>
        <fullName evidence="2">CubicO group peptidase, beta-lactamase class C family</fullName>
    </submittedName>
</protein>
<dbReference type="OrthoDB" id="9793489at2"/>
<organism evidence="2 3">
    <name type="scientific">Zhouia amylolytica</name>
    <dbReference type="NCBI Taxonomy" id="376730"/>
    <lineage>
        <taxon>Bacteria</taxon>
        <taxon>Pseudomonadati</taxon>
        <taxon>Bacteroidota</taxon>
        <taxon>Flavobacteriia</taxon>
        <taxon>Flavobacteriales</taxon>
        <taxon>Flavobacteriaceae</taxon>
        <taxon>Zhouia</taxon>
    </lineage>
</organism>
<dbReference type="AlphaFoldDB" id="A0A1I6S7Y5"/>
<gene>
    <name evidence="2" type="ORF">SAMN04487906_1464</name>
</gene>